<feature type="domain" description="HTH luxR-type" evidence="4">
    <location>
        <begin position="195"/>
        <end position="259"/>
    </location>
</feature>
<dbReference type="GO" id="GO:0003677">
    <property type="term" value="F:DNA binding"/>
    <property type="evidence" value="ECO:0007669"/>
    <property type="project" value="UniProtKB-KW"/>
</dbReference>
<dbReference type="InterPro" id="IPR000792">
    <property type="entry name" value="Tscrpt_reg_LuxR_C"/>
</dbReference>
<dbReference type="InterPro" id="IPR036388">
    <property type="entry name" value="WH-like_DNA-bd_sf"/>
</dbReference>
<dbReference type="GO" id="GO:0045892">
    <property type="term" value="P:negative regulation of DNA-templated transcription"/>
    <property type="evidence" value="ECO:0007669"/>
    <property type="project" value="UniProtKB-ARBA"/>
</dbReference>
<dbReference type="Proteomes" id="UP000502136">
    <property type="component" value="Chromosome"/>
</dbReference>
<dbReference type="EMBL" id="CP051428">
    <property type="protein sequence ID" value="QJC51020.1"/>
    <property type="molecule type" value="Genomic_DNA"/>
</dbReference>
<dbReference type="PANTHER" id="PTHR44688:SF16">
    <property type="entry name" value="DNA-BINDING TRANSCRIPTIONAL ACTIVATOR DEVR_DOSR"/>
    <property type="match status" value="1"/>
</dbReference>
<accession>A0A6H2GUD2</accession>
<dbReference type="PANTHER" id="PTHR44688">
    <property type="entry name" value="DNA-BINDING TRANSCRIPTIONAL ACTIVATOR DEVR_DOSR"/>
    <property type="match status" value="1"/>
</dbReference>
<evidence type="ECO:0000256" key="1">
    <source>
        <dbReference type="ARBA" id="ARBA00023015"/>
    </source>
</evidence>
<name>A0A6H2GUD2_9BACL</name>
<evidence type="ECO:0000256" key="2">
    <source>
        <dbReference type="ARBA" id="ARBA00023125"/>
    </source>
</evidence>
<reference evidence="5 6" key="1">
    <citation type="submission" date="2020-04" db="EMBL/GenBank/DDBJ databases">
        <title>Novel Paenibacillus strain UniB2 isolated from commercial digestive syrup.</title>
        <authorList>
            <person name="Thorat V."/>
            <person name="Kirdat K."/>
            <person name="Tiwarekar B."/>
            <person name="Yadav A."/>
        </authorList>
    </citation>
    <scope>NUCLEOTIDE SEQUENCE [LARGE SCALE GENOMIC DNA]</scope>
    <source>
        <strain evidence="5 6">UniB2</strain>
    </source>
</reference>
<dbReference type="Pfam" id="PF00196">
    <property type="entry name" value="GerE"/>
    <property type="match status" value="1"/>
</dbReference>
<keyword evidence="3" id="KW-0804">Transcription</keyword>
<dbReference type="Gene3D" id="3.30.450.40">
    <property type="match status" value="1"/>
</dbReference>
<keyword evidence="6" id="KW-1185">Reference proteome</keyword>
<dbReference type="PRINTS" id="PR00038">
    <property type="entry name" value="HTHLUXR"/>
</dbReference>
<organism evidence="5 6">
    <name type="scientific">Paenibacillus albicereus</name>
    <dbReference type="NCBI Taxonomy" id="2726185"/>
    <lineage>
        <taxon>Bacteria</taxon>
        <taxon>Bacillati</taxon>
        <taxon>Bacillota</taxon>
        <taxon>Bacilli</taxon>
        <taxon>Bacillales</taxon>
        <taxon>Paenibacillaceae</taxon>
        <taxon>Paenibacillus</taxon>
    </lineage>
</organism>
<gene>
    <name evidence="5" type="ORF">HGI30_05215</name>
</gene>
<dbReference type="KEGG" id="palr:HGI30_05215"/>
<dbReference type="SMART" id="SM00421">
    <property type="entry name" value="HTH_LUXR"/>
    <property type="match status" value="1"/>
</dbReference>
<sequence length="259" mass="28799">MRRMEAGTRARRKQGKPWCTVDDFDGKRWPLDKQARGEQAAWRPHAEQAEAIRLLAGEIQEMTLVKPHLFLYADEAGIVRHIQGEAELARRLGEAGLRAGVSLAREQAGRNAVALALATGRLSVVEGLEHDKPAFGGLSWVCAPLRRDDRGCGYVALGSTPGGELAFRVPLLQQLARAVEGRTERTASAPDSVQKRLEEHRLTFREMEVAGSWLEGLAVAEIAERHGITEQTVRTFIKKIYAKTGVSHKGEFFIRFLKR</sequence>
<keyword evidence="1" id="KW-0805">Transcription regulation</keyword>
<dbReference type="InterPro" id="IPR029016">
    <property type="entry name" value="GAF-like_dom_sf"/>
</dbReference>
<evidence type="ECO:0000256" key="3">
    <source>
        <dbReference type="ARBA" id="ARBA00023163"/>
    </source>
</evidence>
<proteinExistence type="predicted"/>
<dbReference type="SUPFAM" id="SSF46894">
    <property type="entry name" value="C-terminal effector domain of the bipartite response regulators"/>
    <property type="match status" value="1"/>
</dbReference>
<keyword evidence="2" id="KW-0238">DNA-binding</keyword>
<dbReference type="InterPro" id="IPR016032">
    <property type="entry name" value="Sig_transdc_resp-reg_C-effctor"/>
</dbReference>
<dbReference type="RefSeq" id="WP_168906675.1">
    <property type="nucleotide sequence ID" value="NZ_CP051428.1"/>
</dbReference>
<protein>
    <recommendedName>
        <fullName evidence="4">HTH luxR-type domain-containing protein</fullName>
    </recommendedName>
</protein>
<dbReference type="PROSITE" id="PS50043">
    <property type="entry name" value="HTH_LUXR_2"/>
    <property type="match status" value="1"/>
</dbReference>
<evidence type="ECO:0000313" key="5">
    <source>
        <dbReference type="EMBL" id="QJC51020.1"/>
    </source>
</evidence>
<dbReference type="CDD" id="cd06170">
    <property type="entry name" value="LuxR_C_like"/>
    <property type="match status" value="1"/>
</dbReference>
<evidence type="ECO:0000313" key="6">
    <source>
        <dbReference type="Proteomes" id="UP000502136"/>
    </source>
</evidence>
<dbReference type="AlphaFoldDB" id="A0A6H2GUD2"/>
<dbReference type="Gene3D" id="1.10.10.10">
    <property type="entry name" value="Winged helix-like DNA-binding domain superfamily/Winged helix DNA-binding domain"/>
    <property type="match status" value="1"/>
</dbReference>
<evidence type="ECO:0000259" key="4">
    <source>
        <dbReference type="PROSITE" id="PS50043"/>
    </source>
</evidence>